<evidence type="ECO:0008006" key="3">
    <source>
        <dbReference type="Google" id="ProtNLM"/>
    </source>
</evidence>
<dbReference type="EMBL" id="UXAW01000048">
    <property type="protein sequence ID" value="VDC23478.1"/>
    <property type="molecule type" value="Genomic_DNA"/>
</dbReference>
<protein>
    <recommendedName>
        <fullName evidence="3">Glycosyl transferase family 2</fullName>
    </recommendedName>
</protein>
<gene>
    <name evidence="1" type="ORF">XINFAN_01064</name>
</gene>
<proteinExistence type="predicted"/>
<dbReference type="RefSeq" id="WP_124085478.1">
    <property type="nucleotide sequence ID" value="NZ_UXAW01000048.1"/>
</dbReference>
<name>A0A3P5WNZ8_9RHOB</name>
<evidence type="ECO:0000313" key="2">
    <source>
        <dbReference type="Proteomes" id="UP000277498"/>
    </source>
</evidence>
<dbReference type="Proteomes" id="UP000277498">
    <property type="component" value="Unassembled WGS sequence"/>
</dbReference>
<sequence length="357" mass="40695">MTAGRSATACATDAPPPPETGAANLWQAWRLRIRRRALIARAIRKRRELRRLTDRTAAIGKGAILCAMVVRNEAARLPYFLDHHRRLGVDHFLIVDNASHDGTAALLRDQPDISLWSTAASYRRSRFGLDWLNWILLRHGHGHWCLVLDADELLVYPYHDTRPLPALTGWLDSQGLPAMPAMMLELYPEGRLGEGSYRPGEDPTALLPWFDSGNYVAQIQPRLQSLWIQGGPRARAFFADEPRRAPTLNKLPLVKWHWRYAWLNSTHSLLPARLNRVWDDAGERTSGVLLHTKFLPEVLEKSAEEKTRRQHFADPARFGPYYDGLLSAPVLKCPQSQRYRGWRQLEALGLMSRGGWI</sequence>
<dbReference type="SUPFAM" id="SSF53448">
    <property type="entry name" value="Nucleotide-diphospho-sugar transferases"/>
    <property type="match status" value="1"/>
</dbReference>
<dbReference type="Gene3D" id="3.90.550.10">
    <property type="entry name" value="Spore Coat Polysaccharide Biosynthesis Protein SpsA, Chain A"/>
    <property type="match status" value="1"/>
</dbReference>
<keyword evidence="2" id="KW-1185">Reference proteome</keyword>
<evidence type="ECO:0000313" key="1">
    <source>
        <dbReference type="EMBL" id="VDC23478.1"/>
    </source>
</evidence>
<organism evidence="1 2">
    <name type="scientific">Pseudogemmobacter humi</name>
    <dbReference type="NCBI Taxonomy" id="2483812"/>
    <lineage>
        <taxon>Bacteria</taxon>
        <taxon>Pseudomonadati</taxon>
        <taxon>Pseudomonadota</taxon>
        <taxon>Alphaproteobacteria</taxon>
        <taxon>Rhodobacterales</taxon>
        <taxon>Paracoccaceae</taxon>
        <taxon>Pseudogemmobacter</taxon>
    </lineage>
</organism>
<dbReference type="InterPro" id="IPR029044">
    <property type="entry name" value="Nucleotide-diphossugar_trans"/>
</dbReference>
<reference evidence="1 2" key="1">
    <citation type="submission" date="2018-11" db="EMBL/GenBank/DDBJ databases">
        <authorList>
            <person name="Criscuolo A."/>
        </authorList>
    </citation>
    <scope>NUCLEOTIDE SEQUENCE [LARGE SCALE GENOMIC DNA]</scope>
    <source>
        <strain evidence="1">ACIP111625</strain>
    </source>
</reference>
<dbReference type="Pfam" id="PF13704">
    <property type="entry name" value="Glyco_tranf_2_4"/>
    <property type="match status" value="1"/>
</dbReference>
<dbReference type="OrthoDB" id="3010234at2"/>
<accession>A0A3P5WNZ8</accession>
<dbReference type="AlphaFoldDB" id="A0A3P5WNZ8"/>